<evidence type="ECO:0000256" key="4">
    <source>
        <dbReference type="ARBA" id="ARBA00022989"/>
    </source>
</evidence>
<organism evidence="9">
    <name type="scientific">Mesocestoides corti</name>
    <name type="common">Flatworm</name>
    <dbReference type="NCBI Taxonomy" id="53468"/>
    <lineage>
        <taxon>Eukaryota</taxon>
        <taxon>Metazoa</taxon>
        <taxon>Spiralia</taxon>
        <taxon>Lophotrochozoa</taxon>
        <taxon>Platyhelminthes</taxon>
        <taxon>Cestoda</taxon>
        <taxon>Eucestoda</taxon>
        <taxon>Cyclophyllidea</taxon>
        <taxon>Mesocestoididae</taxon>
        <taxon>Mesocestoides</taxon>
    </lineage>
</organism>
<dbReference type="PANTHER" id="PTHR13064">
    <property type="entry name" value="TRANSMEMBRANE PROTEIN 9 FAMILY MEMBER"/>
    <property type="match status" value="1"/>
</dbReference>
<evidence type="ECO:0000256" key="5">
    <source>
        <dbReference type="ARBA" id="ARBA00023136"/>
    </source>
</evidence>
<evidence type="ECO:0000256" key="8">
    <source>
        <dbReference type="SAM" id="SignalP"/>
    </source>
</evidence>
<dbReference type="GO" id="GO:0005765">
    <property type="term" value="C:lysosomal membrane"/>
    <property type="evidence" value="ECO:0007669"/>
    <property type="project" value="InterPro"/>
</dbReference>
<sequence>MKMDGWVYSVLLLTLLSAVVNAAYEDARCKCVCVDHSVPKILNESSAEPKRYVFVKSIPSDKCTCPIMLENKSDLCPFCDCKYQIRNTTTIKVVVILIIVIISTLSFYLGFMLLLEPCLASRSRNNLFGMAASASFSPSKTIRTVRSYVLPSQRTSEYNSLADAQGVGVNEPSSSGGGPSAVVNRAREQQSRWKGRIEAQRDRVFNERTILN</sequence>
<reference evidence="9" key="1">
    <citation type="submission" date="2019-11" db="UniProtKB">
        <authorList>
            <consortium name="WormBaseParasite"/>
        </authorList>
    </citation>
    <scope>IDENTIFICATION</scope>
</reference>
<protein>
    <submittedName>
        <fullName evidence="9">TMEM9 domain-containing protein</fullName>
    </submittedName>
</protein>
<name>A0A5K3EWC2_MESCO</name>
<feature type="transmembrane region" description="Helical" evidence="7">
    <location>
        <begin position="93"/>
        <end position="115"/>
    </location>
</feature>
<dbReference type="PANTHER" id="PTHR13064:SF6">
    <property type="entry name" value="TRANSMEMBRANE PROTEIN 9"/>
    <property type="match status" value="1"/>
</dbReference>
<feature type="chain" id="PRO_5024387161" evidence="8">
    <location>
        <begin position="23"/>
        <end position="212"/>
    </location>
</feature>
<feature type="compositionally biased region" description="Low complexity" evidence="6">
    <location>
        <begin position="166"/>
        <end position="184"/>
    </location>
</feature>
<comment type="similarity">
    <text evidence="2">Belongs to the TMEM9 family.</text>
</comment>
<dbReference type="Pfam" id="PF05434">
    <property type="entry name" value="Tmemb_9"/>
    <property type="match status" value="1"/>
</dbReference>
<dbReference type="AlphaFoldDB" id="A0A5K3EWC2"/>
<feature type="signal peptide" evidence="8">
    <location>
        <begin position="1"/>
        <end position="22"/>
    </location>
</feature>
<accession>A0A5K3EWC2</accession>
<keyword evidence="4 7" id="KW-1133">Transmembrane helix</keyword>
<dbReference type="WBParaSite" id="MCU_003625-RA">
    <property type="protein sequence ID" value="MCU_003625-RA"/>
    <property type="gene ID" value="MCU_003625"/>
</dbReference>
<evidence type="ECO:0000256" key="3">
    <source>
        <dbReference type="ARBA" id="ARBA00022692"/>
    </source>
</evidence>
<feature type="region of interest" description="Disordered" evidence="6">
    <location>
        <begin position="166"/>
        <end position="185"/>
    </location>
</feature>
<evidence type="ECO:0000256" key="6">
    <source>
        <dbReference type="SAM" id="MobiDB-lite"/>
    </source>
</evidence>
<keyword evidence="3 7" id="KW-0812">Transmembrane</keyword>
<dbReference type="InterPro" id="IPR008853">
    <property type="entry name" value="TMEM9/TMEM9B"/>
</dbReference>
<evidence type="ECO:0000313" key="9">
    <source>
        <dbReference type="WBParaSite" id="MCU_003625-RA"/>
    </source>
</evidence>
<keyword evidence="8" id="KW-0732">Signal</keyword>
<evidence type="ECO:0000256" key="7">
    <source>
        <dbReference type="SAM" id="Phobius"/>
    </source>
</evidence>
<comment type="subcellular location">
    <subcellularLocation>
        <location evidence="1">Membrane</location>
    </subcellularLocation>
</comment>
<evidence type="ECO:0000256" key="1">
    <source>
        <dbReference type="ARBA" id="ARBA00004370"/>
    </source>
</evidence>
<proteinExistence type="inferred from homology"/>
<keyword evidence="5 7" id="KW-0472">Membrane</keyword>
<evidence type="ECO:0000256" key="2">
    <source>
        <dbReference type="ARBA" id="ARBA00007264"/>
    </source>
</evidence>